<keyword evidence="4" id="KW-1185">Reference proteome</keyword>
<dbReference type="PANTHER" id="PTHR42781">
    <property type="entry name" value="SPERMIDINE/PUTRESCINE IMPORT ATP-BINDING PROTEIN POTA"/>
    <property type="match status" value="1"/>
</dbReference>
<dbReference type="Gene3D" id="2.40.50.100">
    <property type="match status" value="1"/>
</dbReference>
<organism evidence="3 4">
    <name type="scientific">Frondihabitans sucicola</name>
    <dbReference type="NCBI Taxonomy" id="1268041"/>
    <lineage>
        <taxon>Bacteria</taxon>
        <taxon>Bacillati</taxon>
        <taxon>Actinomycetota</taxon>
        <taxon>Actinomycetes</taxon>
        <taxon>Micrococcales</taxon>
        <taxon>Microbacteriaceae</taxon>
        <taxon>Frondihabitans</taxon>
    </lineage>
</organism>
<feature type="domain" description="ABC transporter" evidence="2">
    <location>
        <begin position="9"/>
        <end position="143"/>
    </location>
</feature>
<reference evidence="4" key="1">
    <citation type="journal article" date="2019" name="Int. J. Syst. Evol. Microbiol.">
        <title>The Global Catalogue of Microorganisms (GCM) 10K type strain sequencing project: providing services to taxonomists for standard genome sequencing and annotation.</title>
        <authorList>
            <consortium name="The Broad Institute Genomics Platform"/>
            <consortium name="The Broad Institute Genome Sequencing Center for Infectious Disease"/>
            <person name="Wu L."/>
            <person name="Ma J."/>
        </authorList>
    </citation>
    <scope>NUCLEOTIDE SEQUENCE [LARGE SCALE GENOMIC DNA]</scope>
    <source>
        <strain evidence="4">NBRC 108728</strain>
    </source>
</reference>
<evidence type="ECO:0000313" key="4">
    <source>
        <dbReference type="Proteomes" id="UP001321486"/>
    </source>
</evidence>
<dbReference type="InterPro" id="IPR017871">
    <property type="entry name" value="ABC_transporter-like_CS"/>
</dbReference>
<dbReference type="Proteomes" id="UP001321486">
    <property type="component" value="Chromosome"/>
</dbReference>
<dbReference type="Pfam" id="PF00005">
    <property type="entry name" value="ABC_tran"/>
    <property type="match status" value="1"/>
</dbReference>
<protein>
    <recommendedName>
        <fullName evidence="2">ABC transporter domain-containing protein</fullName>
    </recommendedName>
</protein>
<dbReference type="InterPro" id="IPR013611">
    <property type="entry name" value="Transp-assoc_OB_typ2"/>
</dbReference>
<dbReference type="SUPFAM" id="SSF52540">
    <property type="entry name" value="P-loop containing nucleoside triphosphate hydrolases"/>
    <property type="match status" value="1"/>
</dbReference>
<dbReference type="InterPro" id="IPR003439">
    <property type="entry name" value="ABC_transporter-like_ATP-bd"/>
</dbReference>
<dbReference type="SUPFAM" id="SSF50331">
    <property type="entry name" value="MOP-like"/>
    <property type="match status" value="1"/>
</dbReference>
<name>A0ABN6XYL9_9MICO</name>
<evidence type="ECO:0000256" key="1">
    <source>
        <dbReference type="ARBA" id="ARBA00022448"/>
    </source>
</evidence>
<dbReference type="InterPro" id="IPR050093">
    <property type="entry name" value="ABC_SmlMolc_Importer"/>
</dbReference>
<gene>
    <name evidence="3" type="ORF">GCM10025867_07140</name>
</gene>
<sequence>MFDNVAYGLRRHRADRSTTRSRVGRYLEMVGLRGFDKRTPAALSGGQQQRVALARALVNEPKVLLLDEPMGALDARIRKTMQVELKRIQREVGITFLYVTHDQSEAMAMADRLAVMRAGHCEDIGSPDRVYDRPATRFVADFLGTCNLLPKAPGETSRRGIRPEKLHLHRVGGDDVPTGERVAARVVTATYFGASSEYLVQTSAGDSLIVYAQNVHDSSRAREGDEVEVGWSADHAFPLPDAEPDAA</sequence>
<keyword evidence="1" id="KW-0813">Transport</keyword>
<proteinExistence type="predicted"/>
<dbReference type="PROSITE" id="PS00211">
    <property type="entry name" value="ABC_TRANSPORTER_1"/>
    <property type="match status" value="1"/>
</dbReference>
<dbReference type="PROSITE" id="PS50893">
    <property type="entry name" value="ABC_TRANSPORTER_2"/>
    <property type="match status" value="1"/>
</dbReference>
<evidence type="ECO:0000313" key="3">
    <source>
        <dbReference type="EMBL" id="BDZ48473.1"/>
    </source>
</evidence>
<dbReference type="InterPro" id="IPR008995">
    <property type="entry name" value="Mo/tungstate-bd_C_term_dom"/>
</dbReference>
<dbReference type="PANTHER" id="PTHR42781:SF4">
    <property type="entry name" value="SPERMIDINE_PUTRESCINE IMPORT ATP-BINDING PROTEIN POTA"/>
    <property type="match status" value="1"/>
</dbReference>
<dbReference type="Gene3D" id="3.40.50.300">
    <property type="entry name" value="P-loop containing nucleotide triphosphate hydrolases"/>
    <property type="match status" value="1"/>
</dbReference>
<dbReference type="Pfam" id="PF08402">
    <property type="entry name" value="TOBE_2"/>
    <property type="match status" value="1"/>
</dbReference>
<dbReference type="InterPro" id="IPR027417">
    <property type="entry name" value="P-loop_NTPase"/>
</dbReference>
<accession>A0ABN6XYL9</accession>
<evidence type="ECO:0000259" key="2">
    <source>
        <dbReference type="PROSITE" id="PS50893"/>
    </source>
</evidence>
<dbReference type="EMBL" id="AP027732">
    <property type="protein sequence ID" value="BDZ48473.1"/>
    <property type="molecule type" value="Genomic_DNA"/>
</dbReference>